<accession>A0A5S4H0Q6</accession>
<dbReference type="InterPro" id="IPR033749">
    <property type="entry name" value="Polyprenyl_synt_CS"/>
</dbReference>
<comment type="similarity">
    <text evidence="2 6">Belongs to the FPP/GGPP synthase family.</text>
</comment>
<dbReference type="GO" id="GO:0046872">
    <property type="term" value="F:metal ion binding"/>
    <property type="evidence" value="ECO:0007669"/>
    <property type="project" value="UniProtKB-KW"/>
</dbReference>
<evidence type="ECO:0000313" key="8">
    <source>
        <dbReference type="Proteomes" id="UP000306628"/>
    </source>
</evidence>
<sequence>MSSPMVFPLPLDVSDHPFAVAEHLGRMRGRVPPGKRRAVVTVKMRSGVQPGPLLLRRLSIATEGAACMDTVTSQTSQVRELVDRHLARLLDEQLVRLAFLDEPDVELVREFLVTFVLEGGKRLRPAFVHWGYRAAGGERPQDALPAACAVELVHAAALLLDDVMDEADSRRGRPAAHVALAGLHRRAGRRGDAGRFGESAVTLLALLALSWADAALLETGPRLGAALDILTQLRVEAIGGQYLDLARTGGAGAGEEQVRRISLYKSGKYTVERPLHLGHAVAGGSPRTRRLLSAYALPLGEAFQLRDDISGVFGDPASTGKPAGVDLLQGKATYLLVEARRRTGSPLLDDITDHRDVAAVRRLIAECGALNAAEQRIAVLVESAVAALDWPPGIPAEARQALAELAAQATEGAPE</sequence>
<evidence type="ECO:0000256" key="2">
    <source>
        <dbReference type="ARBA" id="ARBA00006706"/>
    </source>
</evidence>
<dbReference type="SFLD" id="SFLDS00005">
    <property type="entry name" value="Isoprenoid_Synthase_Type_I"/>
    <property type="match status" value="1"/>
</dbReference>
<keyword evidence="8" id="KW-1185">Reference proteome</keyword>
<dbReference type="PANTHER" id="PTHR12001:SF85">
    <property type="entry name" value="SHORT CHAIN ISOPRENYL DIPHOSPHATE SYNTHASE"/>
    <property type="match status" value="1"/>
</dbReference>
<evidence type="ECO:0000256" key="3">
    <source>
        <dbReference type="ARBA" id="ARBA00022679"/>
    </source>
</evidence>
<dbReference type="SUPFAM" id="SSF48576">
    <property type="entry name" value="Terpenoid synthases"/>
    <property type="match status" value="1"/>
</dbReference>
<evidence type="ECO:0000256" key="1">
    <source>
        <dbReference type="ARBA" id="ARBA00001946"/>
    </source>
</evidence>
<dbReference type="PANTHER" id="PTHR12001">
    <property type="entry name" value="GERANYLGERANYL PYROPHOSPHATE SYNTHASE"/>
    <property type="match status" value="1"/>
</dbReference>
<dbReference type="InterPro" id="IPR008949">
    <property type="entry name" value="Isoprenoid_synthase_dom_sf"/>
</dbReference>
<dbReference type="InterPro" id="IPR000092">
    <property type="entry name" value="Polyprenyl_synt"/>
</dbReference>
<dbReference type="CDD" id="cd00685">
    <property type="entry name" value="Trans_IPPS_HT"/>
    <property type="match status" value="1"/>
</dbReference>
<reference evidence="7 8" key="1">
    <citation type="submission" date="2019-05" db="EMBL/GenBank/DDBJ databases">
        <title>Draft genome sequence of Nonomuraea zeae DSM 100528.</title>
        <authorList>
            <person name="Saricaoglu S."/>
            <person name="Isik K."/>
        </authorList>
    </citation>
    <scope>NUCLEOTIDE SEQUENCE [LARGE SCALE GENOMIC DNA]</scope>
    <source>
        <strain evidence="7 8">DSM 100528</strain>
    </source>
</reference>
<comment type="cofactor">
    <cofactor evidence="1">
        <name>Mg(2+)</name>
        <dbReference type="ChEBI" id="CHEBI:18420"/>
    </cofactor>
</comment>
<proteinExistence type="inferred from homology"/>
<dbReference type="Gene3D" id="1.10.600.10">
    <property type="entry name" value="Farnesyl Diphosphate Synthase"/>
    <property type="match status" value="1"/>
</dbReference>
<dbReference type="OrthoDB" id="4497239at2"/>
<evidence type="ECO:0000256" key="5">
    <source>
        <dbReference type="ARBA" id="ARBA00022842"/>
    </source>
</evidence>
<dbReference type="PROSITE" id="PS00444">
    <property type="entry name" value="POLYPRENYL_SYNTHASE_2"/>
    <property type="match status" value="1"/>
</dbReference>
<dbReference type="GO" id="GO:0008299">
    <property type="term" value="P:isoprenoid biosynthetic process"/>
    <property type="evidence" value="ECO:0007669"/>
    <property type="project" value="InterPro"/>
</dbReference>
<keyword evidence="3 6" id="KW-0808">Transferase</keyword>
<comment type="caution">
    <text evidence="7">The sequence shown here is derived from an EMBL/GenBank/DDBJ whole genome shotgun (WGS) entry which is preliminary data.</text>
</comment>
<dbReference type="Pfam" id="PF00348">
    <property type="entry name" value="polyprenyl_synt"/>
    <property type="match status" value="1"/>
</dbReference>
<evidence type="ECO:0000256" key="4">
    <source>
        <dbReference type="ARBA" id="ARBA00022723"/>
    </source>
</evidence>
<keyword evidence="4" id="KW-0479">Metal-binding</keyword>
<dbReference type="EMBL" id="VCKX01000010">
    <property type="protein sequence ID" value="TMR38274.1"/>
    <property type="molecule type" value="Genomic_DNA"/>
</dbReference>
<evidence type="ECO:0000256" key="6">
    <source>
        <dbReference type="RuleBase" id="RU004466"/>
    </source>
</evidence>
<dbReference type="PROSITE" id="PS00723">
    <property type="entry name" value="POLYPRENYL_SYNTHASE_1"/>
    <property type="match status" value="1"/>
</dbReference>
<evidence type="ECO:0000313" key="7">
    <source>
        <dbReference type="EMBL" id="TMR38274.1"/>
    </source>
</evidence>
<organism evidence="7 8">
    <name type="scientific">Nonomuraea zeae</name>
    <dbReference type="NCBI Taxonomy" id="1642303"/>
    <lineage>
        <taxon>Bacteria</taxon>
        <taxon>Bacillati</taxon>
        <taxon>Actinomycetota</taxon>
        <taxon>Actinomycetes</taxon>
        <taxon>Streptosporangiales</taxon>
        <taxon>Streptosporangiaceae</taxon>
        <taxon>Nonomuraea</taxon>
    </lineage>
</organism>
<dbReference type="Proteomes" id="UP000306628">
    <property type="component" value="Unassembled WGS sequence"/>
</dbReference>
<dbReference type="GO" id="GO:0004659">
    <property type="term" value="F:prenyltransferase activity"/>
    <property type="evidence" value="ECO:0007669"/>
    <property type="project" value="InterPro"/>
</dbReference>
<keyword evidence="5" id="KW-0460">Magnesium</keyword>
<protein>
    <submittedName>
        <fullName evidence="7">Polyprenyl synthetase family protein</fullName>
    </submittedName>
</protein>
<dbReference type="AlphaFoldDB" id="A0A5S4H0Q6"/>
<gene>
    <name evidence="7" type="ORF">ETD85_05335</name>
</gene>
<name>A0A5S4H0Q6_9ACTN</name>